<reference evidence="2" key="1">
    <citation type="submission" date="2020-05" db="EMBL/GenBank/DDBJ databases">
        <authorList>
            <person name="Chiriac C."/>
            <person name="Salcher M."/>
            <person name="Ghai R."/>
            <person name="Kavagutti S V."/>
        </authorList>
    </citation>
    <scope>NUCLEOTIDE SEQUENCE</scope>
</reference>
<sequence length="55" mass="6459">MLVWIALEILVVWGAWRVAKRFRNRLIGVAVGFVPFFVVLYFVFQNVNRLLPPNL</sequence>
<accession>A0A6J6GHX4</accession>
<evidence type="ECO:0000256" key="1">
    <source>
        <dbReference type="SAM" id="Phobius"/>
    </source>
</evidence>
<dbReference type="AlphaFoldDB" id="A0A6J6GHX4"/>
<gene>
    <name evidence="2" type="ORF">UFOPK1722_02066</name>
</gene>
<dbReference type="EMBL" id="CAEZTS010000274">
    <property type="protein sequence ID" value="CAB4598684.1"/>
    <property type="molecule type" value="Genomic_DNA"/>
</dbReference>
<organism evidence="2">
    <name type="scientific">freshwater metagenome</name>
    <dbReference type="NCBI Taxonomy" id="449393"/>
    <lineage>
        <taxon>unclassified sequences</taxon>
        <taxon>metagenomes</taxon>
        <taxon>ecological metagenomes</taxon>
    </lineage>
</organism>
<protein>
    <submittedName>
        <fullName evidence="2">Unannotated protein</fullName>
    </submittedName>
</protein>
<keyword evidence="1" id="KW-1133">Transmembrane helix</keyword>
<evidence type="ECO:0000313" key="2">
    <source>
        <dbReference type="EMBL" id="CAB4598684.1"/>
    </source>
</evidence>
<feature type="transmembrane region" description="Helical" evidence="1">
    <location>
        <begin position="26"/>
        <end position="44"/>
    </location>
</feature>
<name>A0A6J6GHX4_9ZZZZ</name>
<keyword evidence="1" id="KW-0472">Membrane</keyword>
<proteinExistence type="predicted"/>
<keyword evidence="1" id="KW-0812">Transmembrane</keyword>